<comment type="caution">
    <text evidence="7">The sequence shown here is derived from an EMBL/GenBank/DDBJ whole genome shotgun (WGS) entry which is preliminary data.</text>
</comment>
<protein>
    <recommendedName>
        <fullName evidence="2">carnosine N-methyltransferase</fullName>
        <ecNumber evidence="2">2.1.1.22</ecNumber>
    </recommendedName>
</protein>
<dbReference type="SUPFAM" id="SSF53335">
    <property type="entry name" value="S-adenosyl-L-methionine-dependent methyltransferases"/>
    <property type="match status" value="1"/>
</dbReference>
<dbReference type="InterPro" id="IPR012901">
    <property type="entry name" value="CARME"/>
</dbReference>
<accession>A0ABR4PRM9</accession>
<evidence type="ECO:0000256" key="3">
    <source>
        <dbReference type="ARBA" id="ARBA00022603"/>
    </source>
</evidence>
<evidence type="ECO:0000256" key="5">
    <source>
        <dbReference type="ARBA" id="ARBA00022691"/>
    </source>
</evidence>
<dbReference type="PANTHER" id="PTHR12303">
    <property type="entry name" value="CARNOSINE N-METHYLTRANSFERASE"/>
    <property type="match status" value="1"/>
</dbReference>
<evidence type="ECO:0000256" key="6">
    <source>
        <dbReference type="SAM" id="MobiDB-lite"/>
    </source>
</evidence>
<evidence type="ECO:0000256" key="4">
    <source>
        <dbReference type="ARBA" id="ARBA00022679"/>
    </source>
</evidence>
<keyword evidence="3" id="KW-0489">Methyltransferase</keyword>
<dbReference type="EMBL" id="JBFCZG010000002">
    <property type="protein sequence ID" value="KAL3425936.1"/>
    <property type="molecule type" value="Genomic_DNA"/>
</dbReference>
<dbReference type="SMART" id="SM01296">
    <property type="entry name" value="N2227"/>
    <property type="match status" value="1"/>
</dbReference>
<feature type="compositionally biased region" description="Polar residues" evidence="6">
    <location>
        <begin position="314"/>
        <end position="325"/>
    </location>
</feature>
<dbReference type="InterPro" id="IPR029063">
    <property type="entry name" value="SAM-dependent_MTases_sf"/>
</dbReference>
<organism evidence="7 8">
    <name type="scientific">Phlyctema vagabunda</name>
    <dbReference type="NCBI Taxonomy" id="108571"/>
    <lineage>
        <taxon>Eukaryota</taxon>
        <taxon>Fungi</taxon>
        <taxon>Dikarya</taxon>
        <taxon>Ascomycota</taxon>
        <taxon>Pezizomycotina</taxon>
        <taxon>Leotiomycetes</taxon>
        <taxon>Helotiales</taxon>
        <taxon>Dermateaceae</taxon>
        <taxon>Phlyctema</taxon>
    </lineage>
</organism>
<keyword evidence="5" id="KW-0949">S-adenosyl-L-methionine</keyword>
<comment type="similarity">
    <text evidence="1">Belongs to the carnosine N-methyltransferase family.</text>
</comment>
<reference evidence="7 8" key="1">
    <citation type="submission" date="2024-06" db="EMBL/GenBank/DDBJ databases">
        <title>Complete genome of Phlyctema vagabunda strain 19-DSS-EL-015.</title>
        <authorList>
            <person name="Fiorenzani C."/>
        </authorList>
    </citation>
    <scope>NUCLEOTIDE SEQUENCE [LARGE SCALE GENOMIC DNA]</scope>
    <source>
        <strain evidence="7 8">19-DSS-EL-015</strain>
    </source>
</reference>
<proteinExistence type="inferred from homology"/>
<dbReference type="Pfam" id="PF07942">
    <property type="entry name" value="CARME"/>
    <property type="match status" value="1"/>
</dbReference>
<evidence type="ECO:0000256" key="2">
    <source>
        <dbReference type="ARBA" id="ARBA00012003"/>
    </source>
</evidence>
<evidence type="ECO:0000313" key="7">
    <source>
        <dbReference type="EMBL" id="KAL3425936.1"/>
    </source>
</evidence>
<name>A0ABR4PRM9_9HELO</name>
<evidence type="ECO:0000256" key="1">
    <source>
        <dbReference type="ARBA" id="ARBA00010086"/>
    </source>
</evidence>
<keyword evidence="8" id="KW-1185">Reference proteome</keyword>
<sequence>MASPTESNHSAAWDESIIAISDPAERTAIFGVLSSFFPPFSFLDTLNLVDDALDQNADLAEAILKHGLTMFDLSLDLNPESDPANDWRQRASHSDMEKARTTIRQFYRDWSPEGSVEREASLGRVRECLRAERSARGGTNPMKVLVPGCGLARLVFDLCRDGFDVQGNEISYHMLVASSYILNGSPEVGLHALHPWIHGFSNHQTRNAHLLKVKVPDVCVAPTIALTQSPGTMAIGAGDFVECYGKESQQNEYDAVACVFFLDTAPNIIRYLETIKNCLRTGGLLVNFGPLLWHFENRGPTTDSHSAPHMQQDVPETNGGSSHTNGVPGPNGLNGTSALHATPGSNGHPGSAHPNEVNNGHSNGTSAAPPSNNARETNQPRGSGTMSPGSIELTNEELLQLVETLGFQILTSEFSIPAPYLSHPDTMMPVFYNASFWVARKL</sequence>
<dbReference type="PANTHER" id="PTHR12303:SF6">
    <property type="entry name" value="CARNOSINE N-METHYLTRANSFERASE"/>
    <property type="match status" value="1"/>
</dbReference>
<dbReference type="Proteomes" id="UP001629113">
    <property type="component" value="Unassembled WGS sequence"/>
</dbReference>
<evidence type="ECO:0000313" key="8">
    <source>
        <dbReference type="Proteomes" id="UP001629113"/>
    </source>
</evidence>
<keyword evidence="4" id="KW-0808">Transferase</keyword>
<gene>
    <name evidence="7" type="ORF">PVAG01_02727</name>
</gene>
<dbReference type="Gene3D" id="3.40.50.150">
    <property type="entry name" value="Vaccinia Virus protein VP39"/>
    <property type="match status" value="1"/>
</dbReference>
<dbReference type="EC" id="2.1.1.22" evidence="2"/>
<feature type="region of interest" description="Disordered" evidence="6">
    <location>
        <begin position="301"/>
        <end position="390"/>
    </location>
</feature>
<feature type="compositionally biased region" description="Polar residues" evidence="6">
    <location>
        <begin position="333"/>
        <end position="345"/>
    </location>
</feature>
<feature type="compositionally biased region" description="Polar residues" evidence="6">
    <location>
        <begin position="356"/>
        <end position="388"/>
    </location>
</feature>